<proteinExistence type="predicted"/>
<dbReference type="AlphaFoldDB" id="A0A0E9P6Q7"/>
<reference evidence="1" key="2">
    <citation type="journal article" date="2015" name="Fish Shellfish Immunol.">
        <title>Early steps in the European eel (Anguilla anguilla)-Vibrio vulnificus interaction in the gills: Role of the RtxA13 toxin.</title>
        <authorList>
            <person name="Callol A."/>
            <person name="Pajuelo D."/>
            <person name="Ebbesson L."/>
            <person name="Teles M."/>
            <person name="MacKenzie S."/>
            <person name="Amaro C."/>
        </authorList>
    </citation>
    <scope>NUCLEOTIDE SEQUENCE</scope>
</reference>
<name>A0A0E9P6Q7_ANGAN</name>
<dbReference type="EMBL" id="GBXM01108625">
    <property type="protein sequence ID" value="JAG99951.1"/>
    <property type="molecule type" value="Transcribed_RNA"/>
</dbReference>
<accession>A0A0E9P6Q7</accession>
<sequence length="24" mass="2899">MMKESRKILFFSYSLIIPFITFSV</sequence>
<reference evidence="1" key="1">
    <citation type="submission" date="2014-11" db="EMBL/GenBank/DDBJ databases">
        <authorList>
            <person name="Amaro Gonzalez C."/>
        </authorList>
    </citation>
    <scope>NUCLEOTIDE SEQUENCE</scope>
</reference>
<organism evidence="1">
    <name type="scientific">Anguilla anguilla</name>
    <name type="common">European freshwater eel</name>
    <name type="synonym">Muraena anguilla</name>
    <dbReference type="NCBI Taxonomy" id="7936"/>
    <lineage>
        <taxon>Eukaryota</taxon>
        <taxon>Metazoa</taxon>
        <taxon>Chordata</taxon>
        <taxon>Craniata</taxon>
        <taxon>Vertebrata</taxon>
        <taxon>Euteleostomi</taxon>
        <taxon>Actinopterygii</taxon>
        <taxon>Neopterygii</taxon>
        <taxon>Teleostei</taxon>
        <taxon>Anguilliformes</taxon>
        <taxon>Anguillidae</taxon>
        <taxon>Anguilla</taxon>
    </lineage>
</organism>
<protein>
    <submittedName>
        <fullName evidence="1">Uncharacterized protein</fullName>
    </submittedName>
</protein>
<evidence type="ECO:0000313" key="1">
    <source>
        <dbReference type="EMBL" id="JAG99951.1"/>
    </source>
</evidence>